<sequence>MDANLSPCKGKSFQIWQYTKLLPLQGALLIAIKPRAVPWARSFWAFSPYLDHMRTFSKEHRFFVKK</sequence>
<dbReference type="STRING" id="537011.PREVCOP_03939"/>
<comment type="caution">
    <text evidence="1">The sequence shown here is derived from an EMBL/GenBank/DDBJ whole genome shotgun (WGS) entry which is preliminary data.</text>
</comment>
<dbReference type="Proteomes" id="UP000004477">
    <property type="component" value="Unassembled WGS sequence"/>
</dbReference>
<protein>
    <submittedName>
        <fullName evidence="1">Uncharacterized protein</fullName>
    </submittedName>
</protein>
<name>D1P9X8_9BACT</name>
<keyword evidence="2" id="KW-1185">Reference proteome</keyword>
<evidence type="ECO:0000313" key="2">
    <source>
        <dbReference type="Proteomes" id="UP000004477"/>
    </source>
</evidence>
<gene>
    <name evidence="1" type="ORF">PREVCOP_03939</name>
</gene>
<dbReference type="AlphaFoldDB" id="D1P9X8"/>
<dbReference type="PaxDb" id="537011-PREVCOP_03939"/>
<organism evidence="1 2">
    <name type="scientific">Segatella copri DSM 18205</name>
    <dbReference type="NCBI Taxonomy" id="537011"/>
    <lineage>
        <taxon>Bacteria</taxon>
        <taxon>Pseudomonadati</taxon>
        <taxon>Bacteroidota</taxon>
        <taxon>Bacteroidia</taxon>
        <taxon>Bacteroidales</taxon>
        <taxon>Prevotellaceae</taxon>
        <taxon>Segatella</taxon>
    </lineage>
</organism>
<proteinExistence type="predicted"/>
<dbReference type="HOGENOM" id="CLU_2827561_0_0_10"/>
<evidence type="ECO:0000313" key="1">
    <source>
        <dbReference type="EMBL" id="EFB36561.1"/>
    </source>
</evidence>
<accession>D1P9X8</accession>
<reference evidence="1" key="1">
    <citation type="submission" date="2009-11" db="EMBL/GenBank/DDBJ databases">
        <authorList>
            <person name="Weinstock G."/>
            <person name="Sodergren E."/>
            <person name="Clifton S."/>
            <person name="Fulton L."/>
            <person name="Fulton B."/>
            <person name="Courtney L."/>
            <person name="Fronick C."/>
            <person name="Harrison M."/>
            <person name="Strong C."/>
            <person name="Farmer C."/>
            <person name="Delahaunty K."/>
            <person name="Markovic C."/>
            <person name="Hall O."/>
            <person name="Minx P."/>
            <person name="Tomlinson C."/>
            <person name="Mitreva M."/>
            <person name="Nelson J."/>
            <person name="Hou S."/>
            <person name="Wollam A."/>
            <person name="Pepin K.H."/>
            <person name="Johnson M."/>
            <person name="Bhonagiri V."/>
            <person name="Nash W.E."/>
            <person name="Warren W."/>
            <person name="Chinwalla A."/>
            <person name="Mardis E.R."/>
            <person name="Wilson R.K."/>
        </authorList>
    </citation>
    <scope>NUCLEOTIDE SEQUENCE [LARGE SCALE GENOMIC DNA]</scope>
    <source>
        <strain evidence="1">DSM 18205</strain>
    </source>
</reference>
<dbReference type="EMBL" id="ACBX02000005">
    <property type="protein sequence ID" value="EFB36561.1"/>
    <property type="molecule type" value="Genomic_DNA"/>
</dbReference>